<dbReference type="PANTHER" id="PTHR42852:SF13">
    <property type="entry name" value="PROTEIN DIPZ"/>
    <property type="match status" value="1"/>
</dbReference>
<protein>
    <submittedName>
        <fullName evidence="2">TlpA family protein disulfide reductase</fullName>
    </submittedName>
</protein>
<sequence length="186" mass="20702">MKNKKTILLVASLIVVLVIASVAYNSLSKGNQPDLKELEQSSEQKEKVMLPEFNLIDINGNEVSSLDLLGKPTIINFWATWCGYCMKEMPDFQTAYETYGDKINFVMIDAVDGKQETEEAGRAYIEEKGYTFPVYFDTQMEGVISCGVTGFPSTLFVSADGEVLLGWPSYLSGDRLMEMAKSMIGE</sequence>
<dbReference type="InterPro" id="IPR036249">
    <property type="entry name" value="Thioredoxin-like_sf"/>
</dbReference>
<dbReference type="Proteomes" id="UP000886808">
    <property type="component" value="Unassembled WGS sequence"/>
</dbReference>
<evidence type="ECO:0000259" key="1">
    <source>
        <dbReference type="PROSITE" id="PS51352"/>
    </source>
</evidence>
<dbReference type="CDD" id="cd02966">
    <property type="entry name" value="TlpA_like_family"/>
    <property type="match status" value="1"/>
</dbReference>
<dbReference type="InterPro" id="IPR000866">
    <property type="entry name" value="AhpC/TSA"/>
</dbReference>
<organism evidence="2 3">
    <name type="scientific">Candidatus Butyricicoccus avistercoris</name>
    <dbReference type="NCBI Taxonomy" id="2838518"/>
    <lineage>
        <taxon>Bacteria</taxon>
        <taxon>Bacillati</taxon>
        <taxon>Bacillota</taxon>
        <taxon>Clostridia</taxon>
        <taxon>Eubacteriales</taxon>
        <taxon>Butyricicoccaceae</taxon>
        <taxon>Butyricicoccus</taxon>
    </lineage>
</organism>
<reference evidence="2" key="1">
    <citation type="journal article" date="2021" name="PeerJ">
        <title>Extensive microbial diversity within the chicken gut microbiome revealed by metagenomics and culture.</title>
        <authorList>
            <person name="Gilroy R."/>
            <person name="Ravi A."/>
            <person name="Getino M."/>
            <person name="Pursley I."/>
            <person name="Horton D.L."/>
            <person name="Alikhan N.F."/>
            <person name="Baker D."/>
            <person name="Gharbi K."/>
            <person name="Hall N."/>
            <person name="Watson M."/>
            <person name="Adriaenssens E.M."/>
            <person name="Foster-Nyarko E."/>
            <person name="Jarju S."/>
            <person name="Secka A."/>
            <person name="Antonio M."/>
            <person name="Oren A."/>
            <person name="Chaudhuri R.R."/>
            <person name="La Ragione R."/>
            <person name="Hildebrand F."/>
            <person name="Pallen M.J."/>
        </authorList>
    </citation>
    <scope>NUCLEOTIDE SEQUENCE</scope>
    <source>
        <strain evidence="2">CHK193-4272</strain>
    </source>
</reference>
<proteinExistence type="predicted"/>
<dbReference type="Pfam" id="PF00578">
    <property type="entry name" value="AhpC-TSA"/>
    <property type="match status" value="1"/>
</dbReference>
<dbReference type="PANTHER" id="PTHR42852">
    <property type="entry name" value="THIOL:DISULFIDE INTERCHANGE PROTEIN DSBE"/>
    <property type="match status" value="1"/>
</dbReference>
<evidence type="ECO:0000313" key="2">
    <source>
        <dbReference type="EMBL" id="HIV62592.1"/>
    </source>
</evidence>
<dbReference type="InterPro" id="IPR017937">
    <property type="entry name" value="Thioredoxin_CS"/>
</dbReference>
<name>A0A9D1TI01_9FIRM</name>
<dbReference type="GO" id="GO:0016209">
    <property type="term" value="F:antioxidant activity"/>
    <property type="evidence" value="ECO:0007669"/>
    <property type="project" value="InterPro"/>
</dbReference>
<comment type="caution">
    <text evidence="2">The sequence shown here is derived from an EMBL/GenBank/DDBJ whole genome shotgun (WGS) entry which is preliminary data.</text>
</comment>
<dbReference type="SUPFAM" id="SSF52833">
    <property type="entry name" value="Thioredoxin-like"/>
    <property type="match status" value="1"/>
</dbReference>
<dbReference type="Gene3D" id="3.40.30.10">
    <property type="entry name" value="Glutaredoxin"/>
    <property type="match status" value="1"/>
</dbReference>
<dbReference type="InterPro" id="IPR013766">
    <property type="entry name" value="Thioredoxin_domain"/>
</dbReference>
<accession>A0A9D1TI01</accession>
<dbReference type="EMBL" id="DXIE01000038">
    <property type="protein sequence ID" value="HIV62592.1"/>
    <property type="molecule type" value="Genomic_DNA"/>
</dbReference>
<dbReference type="PROSITE" id="PS00194">
    <property type="entry name" value="THIOREDOXIN_1"/>
    <property type="match status" value="1"/>
</dbReference>
<dbReference type="AlphaFoldDB" id="A0A9D1TI01"/>
<evidence type="ECO:0000313" key="3">
    <source>
        <dbReference type="Proteomes" id="UP000886808"/>
    </source>
</evidence>
<dbReference type="PROSITE" id="PS51352">
    <property type="entry name" value="THIOREDOXIN_2"/>
    <property type="match status" value="1"/>
</dbReference>
<feature type="domain" description="Thioredoxin" evidence="1">
    <location>
        <begin position="44"/>
        <end position="185"/>
    </location>
</feature>
<reference evidence="2" key="2">
    <citation type="submission" date="2021-04" db="EMBL/GenBank/DDBJ databases">
        <authorList>
            <person name="Gilroy R."/>
        </authorList>
    </citation>
    <scope>NUCLEOTIDE SEQUENCE</scope>
    <source>
        <strain evidence="2">CHK193-4272</strain>
    </source>
</reference>
<dbReference type="GO" id="GO:0016491">
    <property type="term" value="F:oxidoreductase activity"/>
    <property type="evidence" value="ECO:0007669"/>
    <property type="project" value="InterPro"/>
</dbReference>
<gene>
    <name evidence="2" type="ORF">H9746_07110</name>
</gene>
<dbReference type="InterPro" id="IPR050553">
    <property type="entry name" value="Thioredoxin_ResA/DsbE_sf"/>
</dbReference>